<evidence type="ECO:0000313" key="1">
    <source>
        <dbReference type="EMBL" id="RLG69775.1"/>
    </source>
</evidence>
<organism evidence="1 2">
    <name type="scientific">Candidatus Iainarchaeum sp</name>
    <dbReference type="NCBI Taxonomy" id="3101447"/>
    <lineage>
        <taxon>Archaea</taxon>
        <taxon>Candidatus Iainarchaeota</taxon>
        <taxon>Candidatus Iainarchaeia</taxon>
        <taxon>Candidatus Iainarchaeales</taxon>
        <taxon>Candidatus Iainarchaeaceae</taxon>
        <taxon>Candidatus Iainarchaeum</taxon>
    </lineage>
</organism>
<gene>
    <name evidence="1" type="ORF">DRO04_02890</name>
</gene>
<comment type="caution">
    <text evidence="1">The sequence shown here is derived from an EMBL/GenBank/DDBJ whole genome shotgun (WGS) entry which is preliminary data.</text>
</comment>
<reference evidence="1 2" key="1">
    <citation type="submission" date="2018-06" db="EMBL/GenBank/DDBJ databases">
        <title>Extensive metabolic versatility and redundancy in microbially diverse, dynamic hydrothermal sediments.</title>
        <authorList>
            <person name="Dombrowski N."/>
            <person name="Teske A."/>
            <person name="Baker B.J."/>
        </authorList>
    </citation>
    <scope>NUCLEOTIDE SEQUENCE [LARGE SCALE GENOMIC DNA]</scope>
    <source>
        <strain evidence="1">B51_G17</strain>
    </source>
</reference>
<dbReference type="SUPFAM" id="SSF56784">
    <property type="entry name" value="HAD-like"/>
    <property type="match status" value="1"/>
</dbReference>
<dbReference type="InterPro" id="IPR036412">
    <property type="entry name" value="HAD-like_sf"/>
</dbReference>
<evidence type="ECO:0000313" key="2">
    <source>
        <dbReference type="Proteomes" id="UP000278031"/>
    </source>
</evidence>
<dbReference type="Proteomes" id="UP000278031">
    <property type="component" value="Unassembled WGS sequence"/>
</dbReference>
<name>A0A497JGK2_9ARCH</name>
<dbReference type="Pfam" id="PF08282">
    <property type="entry name" value="Hydrolase_3"/>
    <property type="match status" value="1"/>
</dbReference>
<sequence>MVKAVALDIDGTITRPDGTIPPESWGAIRELEENGIKVILVSGNAICVLLGLRH</sequence>
<accession>A0A497JGK2</accession>
<feature type="non-terminal residue" evidence="1">
    <location>
        <position position="54"/>
    </location>
</feature>
<proteinExistence type="predicted"/>
<dbReference type="EMBL" id="QMWP01000109">
    <property type="protein sequence ID" value="RLG69775.1"/>
    <property type="molecule type" value="Genomic_DNA"/>
</dbReference>
<dbReference type="InterPro" id="IPR023214">
    <property type="entry name" value="HAD_sf"/>
</dbReference>
<dbReference type="Gene3D" id="3.40.50.1000">
    <property type="entry name" value="HAD superfamily/HAD-like"/>
    <property type="match status" value="1"/>
</dbReference>
<dbReference type="AlphaFoldDB" id="A0A497JGK2"/>
<protein>
    <submittedName>
        <fullName evidence="1">Phosphoglycolate phosphatase</fullName>
    </submittedName>
</protein>